<feature type="region of interest" description="Disordered" evidence="13">
    <location>
        <begin position="249"/>
        <end position="289"/>
    </location>
</feature>
<evidence type="ECO:0000256" key="6">
    <source>
        <dbReference type="ARBA" id="ARBA00022833"/>
    </source>
</evidence>
<feature type="region of interest" description="Disordered" evidence="13">
    <location>
        <begin position="201"/>
        <end position="221"/>
    </location>
</feature>
<proteinExistence type="inferred from homology"/>
<evidence type="ECO:0000256" key="3">
    <source>
        <dbReference type="ARBA" id="ARBA00022723"/>
    </source>
</evidence>
<dbReference type="EMBL" id="MCBQ01010278">
    <property type="protein sequence ID" value="RKF71422.1"/>
    <property type="molecule type" value="Genomic_DNA"/>
</dbReference>
<dbReference type="Proteomes" id="UP000283383">
    <property type="component" value="Unassembled WGS sequence"/>
</dbReference>
<keyword evidence="4" id="KW-0677">Repeat</keyword>
<feature type="domain" description="C2H2-type" evidence="14">
    <location>
        <begin position="27"/>
        <end position="54"/>
    </location>
</feature>
<feature type="region of interest" description="Disordered" evidence="13">
    <location>
        <begin position="1"/>
        <end position="25"/>
    </location>
</feature>
<keyword evidence="3" id="KW-0479">Metal-binding</keyword>
<dbReference type="Pfam" id="PF00096">
    <property type="entry name" value="zf-C2H2"/>
    <property type="match status" value="2"/>
</dbReference>
<comment type="subcellular location">
    <subcellularLocation>
        <location evidence="1">Nucleus</location>
    </subcellularLocation>
</comment>
<evidence type="ECO:0000313" key="15">
    <source>
        <dbReference type="EMBL" id="RKF71422.1"/>
    </source>
</evidence>
<feature type="compositionally biased region" description="Basic and acidic residues" evidence="13">
    <location>
        <begin position="387"/>
        <end position="397"/>
    </location>
</feature>
<evidence type="ECO:0000256" key="9">
    <source>
        <dbReference type="ARBA" id="ARBA00023163"/>
    </source>
</evidence>
<dbReference type="PANTHER" id="PTHR47428">
    <property type="entry name" value="REGULATORY PROTEIN MIG1-RELATED"/>
    <property type="match status" value="1"/>
</dbReference>
<feature type="domain" description="C2H2-type" evidence="14">
    <location>
        <begin position="55"/>
        <end position="84"/>
    </location>
</feature>
<keyword evidence="2" id="KW-0678">Repressor</keyword>
<evidence type="ECO:0000256" key="4">
    <source>
        <dbReference type="ARBA" id="ARBA00022737"/>
    </source>
</evidence>
<dbReference type="InterPro" id="IPR051007">
    <property type="entry name" value="creA/MIG_C2H2-ZnF"/>
</dbReference>
<dbReference type="GO" id="GO:0005737">
    <property type="term" value="C:cytoplasm"/>
    <property type="evidence" value="ECO:0007669"/>
    <property type="project" value="TreeGrafter"/>
</dbReference>
<dbReference type="PROSITE" id="PS50157">
    <property type="entry name" value="ZINC_FINGER_C2H2_2"/>
    <property type="match status" value="2"/>
</dbReference>
<dbReference type="GO" id="GO:0043609">
    <property type="term" value="P:regulation of carbon utilization"/>
    <property type="evidence" value="ECO:0007669"/>
    <property type="project" value="UniProtKB-ARBA"/>
</dbReference>
<reference evidence="15 16" key="1">
    <citation type="journal article" date="2018" name="BMC Genomics">
        <title>Comparative genome analyses reveal sequence features reflecting distinct modes of host-adaptation between dicot and monocot powdery mildew.</title>
        <authorList>
            <person name="Wu Y."/>
            <person name="Ma X."/>
            <person name="Pan Z."/>
            <person name="Kale S.D."/>
            <person name="Song Y."/>
            <person name="King H."/>
            <person name="Zhang Q."/>
            <person name="Presley C."/>
            <person name="Deng X."/>
            <person name="Wei C.I."/>
            <person name="Xiao S."/>
        </authorList>
    </citation>
    <scope>NUCLEOTIDE SEQUENCE [LARGE SCALE GENOMIC DNA]</scope>
    <source>
        <strain evidence="15">UMSG3</strain>
    </source>
</reference>
<evidence type="ECO:0000256" key="8">
    <source>
        <dbReference type="ARBA" id="ARBA00023125"/>
    </source>
</evidence>
<evidence type="ECO:0000256" key="12">
    <source>
        <dbReference type="PROSITE-ProRule" id="PRU00042"/>
    </source>
</evidence>
<sequence>MATVSLLPSMMDSSSPIDQKQEPPRPYKCPLCAKAFHRLEHQTRHIRTHTGEKPHACLFPGCVKRFSRSDELTRHSRIHNNPNSRRGGKMQIPMTTSVAGGRDINGPTIANMMPPPSKNMTKSAPASNIASPNISPSSIYASCVPAKSSTRPTSVKCQISSLQNTSSSSGQRSMSAGTAPSSSLDINLLVSAATKVERDNTLCSQYPPRSHYPYHSLSNNNNRGSLPSLSAYITCRTHANEEDDHYINRYSKRSRPNSPSSTAPPSPTFSYGSLSPTPDHTPLITPAHSPRLRPYVSSYDLPSLRHISLPQQHQQNMSALAPMEPQLLDSLYYTNASNCFPAGPGLSRNGSNLSEILTRTDVTQRKLPPPQIPKVSVQDLLSPVENDFPKPDPKNSK</sequence>
<comment type="caution">
    <text evidence="15">The sequence shown here is derived from an EMBL/GenBank/DDBJ whole genome shotgun (WGS) entry which is preliminary data.</text>
</comment>
<protein>
    <submittedName>
        <fullName evidence="15">DNA-binding protein creA</fullName>
    </submittedName>
</protein>
<keyword evidence="8 15" id="KW-0238">DNA-binding</keyword>
<organism evidence="15 16">
    <name type="scientific">Golovinomyces cichoracearum</name>
    <dbReference type="NCBI Taxonomy" id="62708"/>
    <lineage>
        <taxon>Eukaryota</taxon>
        <taxon>Fungi</taxon>
        <taxon>Dikarya</taxon>
        <taxon>Ascomycota</taxon>
        <taxon>Pezizomycotina</taxon>
        <taxon>Leotiomycetes</taxon>
        <taxon>Erysiphales</taxon>
        <taxon>Erysiphaceae</taxon>
        <taxon>Golovinomyces</taxon>
    </lineage>
</organism>
<feature type="region of interest" description="Disordered" evidence="13">
    <location>
        <begin position="361"/>
        <end position="397"/>
    </location>
</feature>
<dbReference type="GO" id="GO:0000978">
    <property type="term" value="F:RNA polymerase II cis-regulatory region sequence-specific DNA binding"/>
    <property type="evidence" value="ECO:0007669"/>
    <property type="project" value="TreeGrafter"/>
</dbReference>
<dbReference type="STRING" id="62708.A0A420IA28"/>
<keyword evidence="7" id="KW-0805">Transcription regulation</keyword>
<keyword evidence="10" id="KW-0539">Nucleus</keyword>
<dbReference type="SMART" id="SM00355">
    <property type="entry name" value="ZnF_C2H2"/>
    <property type="match status" value="2"/>
</dbReference>
<dbReference type="InterPro" id="IPR036236">
    <property type="entry name" value="Znf_C2H2_sf"/>
</dbReference>
<evidence type="ECO:0000256" key="2">
    <source>
        <dbReference type="ARBA" id="ARBA00022491"/>
    </source>
</evidence>
<dbReference type="AlphaFoldDB" id="A0A420IA28"/>
<evidence type="ECO:0000256" key="5">
    <source>
        <dbReference type="ARBA" id="ARBA00022771"/>
    </source>
</evidence>
<gene>
    <name evidence="15" type="ORF">GcM3_102003</name>
</gene>
<dbReference type="GO" id="GO:0000433">
    <property type="term" value="P:carbon catabolite repression of transcription from RNA polymerase II promoter by glucose"/>
    <property type="evidence" value="ECO:0007669"/>
    <property type="project" value="TreeGrafter"/>
</dbReference>
<feature type="region of interest" description="Disordered" evidence="13">
    <location>
        <begin position="149"/>
        <end position="181"/>
    </location>
</feature>
<evidence type="ECO:0000256" key="10">
    <source>
        <dbReference type="ARBA" id="ARBA00023242"/>
    </source>
</evidence>
<dbReference type="InterPro" id="IPR013087">
    <property type="entry name" value="Znf_C2H2_type"/>
</dbReference>
<feature type="region of interest" description="Disordered" evidence="13">
    <location>
        <begin position="76"/>
        <end position="107"/>
    </location>
</feature>
<dbReference type="GO" id="GO:0005634">
    <property type="term" value="C:nucleus"/>
    <property type="evidence" value="ECO:0007669"/>
    <property type="project" value="UniProtKB-SubCell"/>
</dbReference>
<evidence type="ECO:0000259" key="14">
    <source>
        <dbReference type="PROSITE" id="PS50157"/>
    </source>
</evidence>
<feature type="compositionally biased region" description="Low complexity" evidence="13">
    <location>
        <begin position="1"/>
        <end position="18"/>
    </location>
</feature>
<evidence type="ECO:0000313" key="16">
    <source>
        <dbReference type="Proteomes" id="UP000283383"/>
    </source>
</evidence>
<keyword evidence="9" id="KW-0804">Transcription</keyword>
<dbReference type="FunFam" id="3.30.160.60:FF:000152">
    <property type="entry name" value="DNA-binding protein creA"/>
    <property type="match status" value="1"/>
</dbReference>
<dbReference type="PANTHER" id="PTHR47428:SF1">
    <property type="entry name" value="REGULATORY PROTEIN MIG1-RELATED"/>
    <property type="match status" value="1"/>
</dbReference>
<keyword evidence="6" id="KW-0862">Zinc</keyword>
<dbReference type="SUPFAM" id="SSF57667">
    <property type="entry name" value="beta-beta-alpha zinc fingers"/>
    <property type="match status" value="1"/>
</dbReference>
<accession>A0A420IA28</accession>
<evidence type="ECO:0000256" key="7">
    <source>
        <dbReference type="ARBA" id="ARBA00023015"/>
    </source>
</evidence>
<name>A0A420IA28_9PEZI</name>
<dbReference type="PROSITE" id="PS00028">
    <property type="entry name" value="ZINC_FINGER_C2H2_1"/>
    <property type="match status" value="2"/>
</dbReference>
<keyword evidence="5 12" id="KW-0863">Zinc-finger</keyword>
<evidence type="ECO:0000256" key="11">
    <source>
        <dbReference type="ARBA" id="ARBA00038023"/>
    </source>
</evidence>
<feature type="compositionally biased region" description="Low complexity" evidence="13">
    <location>
        <begin position="158"/>
        <end position="175"/>
    </location>
</feature>
<keyword evidence="16" id="KW-1185">Reference proteome</keyword>
<feature type="compositionally biased region" description="Polar residues" evidence="13">
    <location>
        <begin position="269"/>
        <end position="278"/>
    </location>
</feature>
<dbReference type="FunFam" id="3.30.160.60:FF:000089">
    <property type="entry name" value="DNA-binding protein creA"/>
    <property type="match status" value="1"/>
</dbReference>
<dbReference type="Gene3D" id="3.30.160.60">
    <property type="entry name" value="Classic Zinc Finger"/>
    <property type="match status" value="2"/>
</dbReference>
<comment type="similarity">
    <text evidence="11">Belongs to the creA/MIG C2H2-type zinc-finger protein family.</text>
</comment>
<evidence type="ECO:0000256" key="1">
    <source>
        <dbReference type="ARBA" id="ARBA00004123"/>
    </source>
</evidence>
<dbReference type="GO" id="GO:0008270">
    <property type="term" value="F:zinc ion binding"/>
    <property type="evidence" value="ECO:0007669"/>
    <property type="project" value="UniProtKB-KW"/>
</dbReference>
<evidence type="ECO:0000256" key="13">
    <source>
        <dbReference type="SAM" id="MobiDB-lite"/>
    </source>
</evidence>